<evidence type="ECO:0000313" key="1">
    <source>
        <dbReference type="EMBL" id="KAK1866630.1"/>
    </source>
</evidence>
<protein>
    <submittedName>
        <fullName evidence="1">Uncharacterized protein</fullName>
    </submittedName>
</protein>
<dbReference type="EMBL" id="CM020619">
    <property type="protein sequence ID" value="KAK1866630.1"/>
    <property type="molecule type" value="Genomic_DNA"/>
</dbReference>
<organism evidence="1 2">
    <name type="scientific">Pyropia yezoensis</name>
    <name type="common">Susabi-nori</name>
    <name type="synonym">Porphyra yezoensis</name>
    <dbReference type="NCBI Taxonomy" id="2788"/>
    <lineage>
        <taxon>Eukaryota</taxon>
        <taxon>Rhodophyta</taxon>
        <taxon>Bangiophyceae</taxon>
        <taxon>Bangiales</taxon>
        <taxon>Bangiaceae</taxon>
        <taxon>Pyropia</taxon>
    </lineage>
</organism>
<accession>A0ACC3C9I4</accession>
<sequence>MAAPIRRGFLGLVTAESSRLLSTMDDLTIAQRLFALPTSGLLMSCSFETAASAMCWLTDPVPADVVQAVHQSGVLPAPPSEGGGGRWLAIFARGLSSCLDLRSSGTGGAVMLMKQSVSPLCAVGRFAAADDAHRWLASSATADLLQLLSDTVDAAIGPSELRHDAGPPGVAASALVAHQESEALQQSAHPPWGDHCEGPLHRRRQGGPVPAKDKPVCDRSPFAVWSAQAAAEVDASSGEGLSTTAGSPSARSSVRGPPSVHAGVCGADGRDDGTDEAECGAPSLRAPSVVGGKPAKKMRLVESGSVPSFLNPSGAGYADSRTTFSRAGISRMMAETKRAWEKSDADRARAVAAAAAAAQRALPSALPTRWTASRTCTVQAGPTPVRDVVIAPADSRSVQQPPCAETATVRDRDDAEGGLPSPAIGPLGQLAASGHWAPLLHTLAESGHCTFVTGGPGVGKSTFLRCFHKKLLDKWALPGEVVVVAPTGSAAKTANGQTYHSFFGFPRNYVVKMPDPVDEAARLLKEERFRFISRRLATARALLIDEVSMVPADRFDIIVQLLRQSRSASSPPCLIYTFGDFLQLEPPGGGALAFTSRSWPVLFGNSMLELTKVHRQAGTDFIRAINDARYGVCSMAVTALMEECSVTDEQYEALRCSVLHLMPHHDIVEKHNRDCLAKLCRGSEPMNLPPSTRLSKTRTGSRHYLLWTLLV</sequence>
<keyword evidence="2" id="KW-1185">Reference proteome</keyword>
<proteinExistence type="predicted"/>
<evidence type="ECO:0000313" key="2">
    <source>
        <dbReference type="Proteomes" id="UP000798662"/>
    </source>
</evidence>
<gene>
    <name evidence="1" type="ORF">I4F81_009146</name>
</gene>
<reference evidence="1" key="1">
    <citation type="submission" date="2019-11" db="EMBL/GenBank/DDBJ databases">
        <title>Nori genome reveals adaptations in red seaweeds to the harsh intertidal environment.</title>
        <authorList>
            <person name="Wang D."/>
            <person name="Mao Y."/>
        </authorList>
    </citation>
    <scope>NUCLEOTIDE SEQUENCE</scope>
    <source>
        <tissue evidence="1">Gametophyte</tissue>
    </source>
</reference>
<dbReference type="Proteomes" id="UP000798662">
    <property type="component" value="Chromosome 2"/>
</dbReference>
<name>A0ACC3C9I4_PYRYE</name>
<comment type="caution">
    <text evidence="1">The sequence shown here is derived from an EMBL/GenBank/DDBJ whole genome shotgun (WGS) entry which is preliminary data.</text>
</comment>